<dbReference type="AlphaFoldDB" id="E6N2P1"/>
<proteinExistence type="predicted"/>
<accession>E6N2P1</accession>
<protein>
    <submittedName>
        <fullName evidence="2">Hypothetical conserved protein</fullName>
    </submittedName>
</protein>
<sequence length="166" mass="18796">MDDVAYLDYDTLSEGYDELYGDEQRAKHHHAVDRVREPVSRVCDAGCGTALFLETIRSRLGPVDYVGFDTAANMLAKAASRADAYTHLVQADANHMPFRCKVFSHLFCLTVIHHLNPQQFIREAHRTTTTKIIISQHKRLTPRLTGHPAEENETVDEIITIKPEPL</sequence>
<organism evidence="2 3">
    <name type="scientific">Caldiarchaeum subterraneum</name>
    <dbReference type="NCBI Taxonomy" id="311458"/>
    <lineage>
        <taxon>Archaea</taxon>
        <taxon>Nitrososphaerota</taxon>
        <taxon>Candidatus Caldarchaeales</taxon>
        <taxon>Candidatus Caldarchaeaceae</taxon>
        <taxon>Candidatus Caldarchaeum</taxon>
    </lineage>
</organism>
<dbReference type="InterPro" id="IPR029063">
    <property type="entry name" value="SAM-dependent_MTases_sf"/>
</dbReference>
<dbReference type="Pfam" id="PF08241">
    <property type="entry name" value="Methyltransf_11"/>
    <property type="match status" value="1"/>
</dbReference>
<reference evidence="2 3" key="2">
    <citation type="journal article" date="2011" name="Nucleic Acids Res.">
        <title>Insights into the evolution of Archaea and eukaryotic protein modifier systems revealed by the genome of a novel archaeal group.</title>
        <authorList>
            <person name="Nunoura T."/>
            <person name="Takaki Y."/>
            <person name="Kakuta J."/>
            <person name="Nishi S."/>
            <person name="Sugahara J."/>
            <person name="Kazama H."/>
            <person name="Chee G."/>
            <person name="Hattori M."/>
            <person name="Kanai A."/>
            <person name="Atomi H."/>
            <person name="Takai K."/>
            <person name="Takami H."/>
        </authorList>
    </citation>
    <scope>NUCLEOTIDE SEQUENCE [LARGE SCALE GENOMIC DNA]</scope>
</reference>
<dbReference type="GO" id="GO:0008757">
    <property type="term" value="F:S-adenosylmethionine-dependent methyltransferase activity"/>
    <property type="evidence" value="ECO:0007669"/>
    <property type="project" value="InterPro"/>
</dbReference>
<dbReference type="SUPFAM" id="SSF53335">
    <property type="entry name" value="S-adenosyl-L-methionine-dependent methyltransferases"/>
    <property type="match status" value="1"/>
</dbReference>
<dbReference type="InterPro" id="IPR013216">
    <property type="entry name" value="Methyltransf_11"/>
</dbReference>
<dbReference type="EMBL" id="AP011633">
    <property type="protein sequence ID" value="BAJ46597.1"/>
    <property type="molecule type" value="Genomic_DNA"/>
</dbReference>
<evidence type="ECO:0000313" key="3">
    <source>
        <dbReference type="Proteomes" id="UP000008120"/>
    </source>
</evidence>
<dbReference type="CDD" id="cd02440">
    <property type="entry name" value="AdoMet_MTases"/>
    <property type="match status" value="1"/>
</dbReference>
<dbReference type="Proteomes" id="UP000008120">
    <property type="component" value="Chromosome"/>
</dbReference>
<reference evidence="2 3" key="1">
    <citation type="journal article" date="2005" name="Environ. Microbiol.">
        <title>Genetic and functional properties of uncultivated thermophilic crenarchaeotes from a subsurface gold mine as revealed by analysis of genome fragments.</title>
        <authorList>
            <person name="Nunoura T."/>
            <person name="Hirayama H."/>
            <person name="Takami H."/>
            <person name="Oida H."/>
            <person name="Nishi S."/>
            <person name="Shimamura S."/>
            <person name="Suzuki Y."/>
            <person name="Inagaki F."/>
            <person name="Takai K."/>
            <person name="Nealson K.H."/>
            <person name="Horikoshi K."/>
        </authorList>
    </citation>
    <scope>NUCLEOTIDE SEQUENCE [LARGE SCALE GENOMIC DNA]</scope>
</reference>
<evidence type="ECO:0000259" key="1">
    <source>
        <dbReference type="Pfam" id="PF08241"/>
    </source>
</evidence>
<dbReference type="Gene3D" id="3.40.50.150">
    <property type="entry name" value="Vaccinia Virus protein VP39"/>
    <property type="match status" value="1"/>
</dbReference>
<feature type="domain" description="Methyltransferase type 11" evidence="1">
    <location>
        <begin position="44"/>
        <end position="127"/>
    </location>
</feature>
<evidence type="ECO:0000313" key="2">
    <source>
        <dbReference type="EMBL" id="BAJ46597.1"/>
    </source>
</evidence>
<name>E6N2P1_CALS0</name>
<gene>
    <name evidence="2" type="ORF">HGMM_F01H02C04</name>
</gene>